<gene>
    <name evidence="1" type="ORF">CIL05_16080</name>
</gene>
<name>A0A2A2IAW0_9BACI</name>
<dbReference type="OrthoDB" id="2377048at2"/>
<dbReference type="InterPro" id="IPR024987">
    <property type="entry name" value="DUF3889"/>
</dbReference>
<accession>A0A2A2IAW0</accession>
<dbReference type="Gene3D" id="3.10.450.390">
    <property type="entry name" value="Protein of unknown function DUF3889"/>
    <property type="match status" value="1"/>
</dbReference>
<evidence type="ECO:0000313" key="2">
    <source>
        <dbReference type="Proteomes" id="UP000218887"/>
    </source>
</evidence>
<protein>
    <recommendedName>
        <fullName evidence="3">DUF3889 domain-containing protein</fullName>
    </recommendedName>
</protein>
<comment type="caution">
    <text evidence="1">The sequence shown here is derived from an EMBL/GenBank/DDBJ whole genome shotgun (WGS) entry which is preliminary data.</text>
</comment>
<evidence type="ECO:0008006" key="3">
    <source>
        <dbReference type="Google" id="ProtNLM"/>
    </source>
</evidence>
<dbReference type="RefSeq" id="WP_095656571.1">
    <property type="nucleotide sequence ID" value="NZ_NPOA01000012.1"/>
</dbReference>
<reference evidence="1 2" key="1">
    <citation type="submission" date="2017-08" db="EMBL/GenBank/DDBJ databases">
        <title>Virgibacillus indicus sp. nov. and Virgibacillus profoundi sp. nov, two moderately halophilic bacteria isolated from marine sediment by using the Microfluidic Streak Plate.</title>
        <authorList>
            <person name="Xu B."/>
            <person name="Hu B."/>
            <person name="Wang J."/>
            <person name="Zhu Y."/>
            <person name="Huang L."/>
            <person name="Du W."/>
            <person name="Huang Y."/>
        </authorList>
    </citation>
    <scope>NUCLEOTIDE SEQUENCE [LARGE SCALE GENOMIC DNA]</scope>
    <source>
        <strain evidence="1 2">IO3-P3-H5</strain>
    </source>
</reference>
<proteinExistence type="predicted"/>
<organism evidence="1 2">
    <name type="scientific">Virgibacillus profundi</name>
    <dbReference type="NCBI Taxonomy" id="2024555"/>
    <lineage>
        <taxon>Bacteria</taxon>
        <taxon>Bacillati</taxon>
        <taxon>Bacillota</taxon>
        <taxon>Bacilli</taxon>
        <taxon>Bacillales</taxon>
        <taxon>Bacillaceae</taxon>
        <taxon>Virgibacillus</taxon>
    </lineage>
</organism>
<dbReference type="EMBL" id="NPOA01000012">
    <property type="protein sequence ID" value="PAV28456.1"/>
    <property type="molecule type" value="Genomic_DNA"/>
</dbReference>
<keyword evidence="2" id="KW-1185">Reference proteome</keyword>
<sequence length="113" mass="13120">MRRLFLAASITFLLTSGYITSNHLHHHTVSAENEIPPYAKWGQLAVKETKSKYPNAQVIDYLHIGRETKDDSMVEKFKLWLKEESKEYGVFINIEFNSQTDEVIAITFRESLN</sequence>
<dbReference type="Pfam" id="PF13028">
    <property type="entry name" value="DUF3889"/>
    <property type="match status" value="1"/>
</dbReference>
<evidence type="ECO:0000313" key="1">
    <source>
        <dbReference type="EMBL" id="PAV28456.1"/>
    </source>
</evidence>
<dbReference type="AlphaFoldDB" id="A0A2A2IAW0"/>
<dbReference type="Proteomes" id="UP000218887">
    <property type="component" value="Unassembled WGS sequence"/>
</dbReference>